<proteinExistence type="predicted"/>
<dbReference type="AlphaFoldDB" id="A0A9P9AAQ4"/>
<comment type="caution">
    <text evidence="1">The sequence shown here is derived from an EMBL/GenBank/DDBJ whole genome shotgun (WGS) entry which is preliminary data.</text>
</comment>
<protein>
    <submittedName>
        <fullName evidence="1">Orotidine 5'-monophosphate decarboxylase</fullName>
    </submittedName>
</protein>
<sequence>MASKYRLPFRARAATHPNLVARRLFQIADTKRTNLILSPEFKDSESLLRCADLLGASIVAIQVNSAQIPNFSNTTIKVLKDLATQHNFLICETYHERKGPLRVENWADIIVATPGDALTKLLKTISAPDFPWSGNRAIVVAPELKGKRAAALGYFSQSCVEDARDNSATVMGFIAPQGAYNTNRERQHSGIGGPSEDEDFVHLTTIGPEHAPQVIAHDRLVYFPLAHGAVKAGSDFVVLGHIICGAMDRLAAIRQCRAEAWGAYEERLPLVKSVWVKKWETWVKRPGFGEAEVQQRGQGVSGKFVNGRSCEYFGNGV</sequence>
<dbReference type="InterPro" id="IPR011060">
    <property type="entry name" value="RibuloseP-bd_barrel"/>
</dbReference>
<keyword evidence="2" id="KW-1185">Reference proteome</keyword>
<dbReference type="GO" id="GO:0004590">
    <property type="term" value="F:orotidine-5'-phosphate decarboxylase activity"/>
    <property type="evidence" value="ECO:0007669"/>
    <property type="project" value="TreeGrafter"/>
</dbReference>
<dbReference type="OrthoDB" id="10263753at2759"/>
<dbReference type="PANTHER" id="PTHR19278:SF33">
    <property type="entry name" value="OROTATE PHOSPHORIBOSYLTRANSFERASE"/>
    <property type="match status" value="1"/>
</dbReference>
<dbReference type="Gene3D" id="3.20.20.70">
    <property type="entry name" value="Aldolase class I"/>
    <property type="match status" value="1"/>
</dbReference>
<organism evidence="1 2">
    <name type="scientific">Plectosphaerella plurivora</name>
    <dbReference type="NCBI Taxonomy" id="936078"/>
    <lineage>
        <taxon>Eukaryota</taxon>
        <taxon>Fungi</taxon>
        <taxon>Dikarya</taxon>
        <taxon>Ascomycota</taxon>
        <taxon>Pezizomycotina</taxon>
        <taxon>Sordariomycetes</taxon>
        <taxon>Hypocreomycetidae</taxon>
        <taxon>Glomerellales</taxon>
        <taxon>Plectosphaerellaceae</taxon>
        <taxon>Plectosphaerella</taxon>
    </lineage>
</organism>
<dbReference type="InterPro" id="IPR013785">
    <property type="entry name" value="Aldolase_TIM"/>
</dbReference>
<name>A0A9P9AAQ4_9PEZI</name>
<dbReference type="PANTHER" id="PTHR19278">
    <property type="entry name" value="OROTATE PHOSPHORIBOSYLTRANSFERASE"/>
    <property type="match status" value="1"/>
</dbReference>
<evidence type="ECO:0000313" key="2">
    <source>
        <dbReference type="Proteomes" id="UP000770015"/>
    </source>
</evidence>
<dbReference type="GO" id="GO:0006222">
    <property type="term" value="P:UMP biosynthetic process"/>
    <property type="evidence" value="ECO:0007669"/>
    <property type="project" value="TreeGrafter"/>
</dbReference>
<dbReference type="GO" id="GO:0019856">
    <property type="term" value="P:pyrimidine nucleobase biosynthetic process"/>
    <property type="evidence" value="ECO:0007669"/>
    <property type="project" value="TreeGrafter"/>
</dbReference>
<gene>
    <name evidence="1" type="ORF">F5X68DRAFT_229284</name>
</gene>
<evidence type="ECO:0000313" key="1">
    <source>
        <dbReference type="EMBL" id="KAH6691428.1"/>
    </source>
</evidence>
<reference evidence="1" key="1">
    <citation type="journal article" date="2021" name="Nat. Commun.">
        <title>Genetic determinants of endophytism in the Arabidopsis root mycobiome.</title>
        <authorList>
            <person name="Mesny F."/>
            <person name="Miyauchi S."/>
            <person name="Thiergart T."/>
            <person name="Pickel B."/>
            <person name="Atanasova L."/>
            <person name="Karlsson M."/>
            <person name="Huettel B."/>
            <person name="Barry K.W."/>
            <person name="Haridas S."/>
            <person name="Chen C."/>
            <person name="Bauer D."/>
            <person name="Andreopoulos W."/>
            <person name="Pangilinan J."/>
            <person name="LaButti K."/>
            <person name="Riley R."/>
            <person name="Lipzen A."/>
            <person name="Clum A."/>
            <person name="Drula E."/>
            <person name="Henrissat B."/>
            <person name="Kohler A."/>
            <person name="Grigoriev I.V."/>
            <person name="Martin F.M."/>
            <person name="Hacquard S."/>
        </authorList>
    </citation>
    <scope>NUCLEOTIDE SEQUENCE</scope>
    <source>
        <strain evidence="1">MPI-SDFR-AT-0117</strain>
    </source>
</reference>
<dbReference type="GO" id="GO:0004588">
    <property type="term" value="F:orotate phosphoribosyltransferase activity"/>
    <property type="evidence" value="ECO:0007669"/>
    <property type="project" value="TreeGrafter"/>
</dbReference>
<dbReference type="EMBL" id="JAGSXJ010000005">
    <property type="protein sequence ID" value="KAH6691428.1"/>
    <property type="molecule type" value="Genomic_DNA"/>
</dbReference>
<dbReference type="Proteomes" id="UP000770015">
    <property type="component" value="Unassembled WGS sequence"/>
</dbReference>
<accession>A0A9P9AAQ4</accession>
<dbReference type="SUPFAM" id="SSF51366">
    <property type="entry name" value="Ribulose-phoshate binding barrel"/>
    <property type="match status" value="1"/>
</dbReference>